<dbReference type="EMBL" id="NIBL01000002">
    <property type="protein sequence ID" value="OUZ18158.1"/>
    <property type="molecule type" value="Genomic_DNA"/>
</dbReference>
<dbReference type="PANTHER" id="PTHR11228:SF7">
    <property type="entry name" value="PQQA PEPTIDE CYCLASE"/>
    <property type="match status" value="1"/>
</dbReference>
<protein>
    <submittedName>
        <fullName evidence="6">Radical SAM protein</fullName>
    </submittedName>
    <submittedName>
        <fullName evidence="7">Radical SAM/SPASM domain-containing protein</fullName>
    </submittedName>
</protein>
<dbReference type="InterPro" id="IPR013785">
    <property type="entry name" value="Aldolase_TIM"/>
</dbReference>
<dbReference type="Proteomes" id="UP001255696">
    <property type="component" value="Unassembled WGS sequence"/>
</dbReference>
<dbReference type="Pfam" id="PF13186">
    <property type="entry name" value="SPASM"/>
    <property type="match status" value="1"/>
</dbReference>
<keyword evidence="3" id="KW-0408">Iron</keyword>
<evidence type="ECO:0000313" key="9">
    <source>
        <dbReference type="Proteomes" id="UP000196074"/>
    </source>
</evidence>
<dbReference type="InterPro" id="IPR006638">
    <property type="entry name" value="Elp3/MiaA/NifB-like_rSAM"/>
</dbReference>
<dbReference type="GO" id="GO:0003824">
    <property type="term" value="F:catalytic activity"/>
    <property type="evidence" value="ECO:0007669"/>
    <property type="project" value="InterPro"/>
</dbReference>
<accession>A0A1Y4R0Z5</accession>
<keyword evidence="4" id="KW-0411">Iron-sulfur</keyword>
<organism evidence="7 9">
    <name type="scientific">Enterococcus cecorum</name>
    <dbReference type="NCBI Taxonomy" id="44008"/>
    <lineage>
        <taxon>Bacteria</taxon>
        <taxon>Bacillati</taxon>
        <taxon>Bacillota</taxon>
        <taxon>Bacilli</taxon>
        <taxon>Lactobacillales</taxon>
        <taxon>Enterococcaceae</taxon>
        <taxon>Enterococcus</taxon>
    </lineage>
</organism>
<dbReference type="SFLD" id="SFLDS00029">
    <property type="entry name" value="Radical_SAM"/>
    <property type="match status" value="1"/>
</dbReference>
<dbReference type="EMBL" id="NFLC01000007">
    <property type="protein sequence ID" value="OUQ10791.1"/>
    <property type="molecule type" value="Genomic_DNA"/>
</dbReference>
<reference evidence="9" key="1">
    <citation type="submission" date="2017-04" db="EMBL/GenBank/DDBJ databases">
        <title>Function of individual gut microbiota members based on whole genome sequencing of pure cultures obtained from chicken caecum.</title>
        <authorList>
            <person name="Medvecky M."/>
            <person name="Cejkova D."/>
            <person name="Polansky O."/>
            <person name="Karasova D."/>
            <person name="Kubasova T."/>
            <person name="Cizek A."/>
            <person name="Rychlik I."/>
        </authorList>
    </citation>
    <scope>NUCLEOTIDE SEQUENCE [LARGE SCALE GENOMIC DNA]</scope>
    <source>
        <strain evidence="9">An144</strain>
    </source>
</reference>
<dbReference type="Proteomes" id="UP000196074">
    <property type="component" value="Unassembled WGS sequence"/>
</dbReference>
<dbReference type="GO" id="GO:0046872">
    <property type="term" value="F:metal ion binding"/>
    <property type="evidence" value="ECO:0007669"/>
    <property type="project" value="UniProtKB-KW"/>
</dbReference>
<dbReference type="SFLD" id="SFLDG01067">
    <property type="entry name" value="SPASM/twitch_domain_containing"/>
    <property type="match status" value="1"/>
</dbReference>
<dbReference type="SFLD" id="SFLDG01386">
    <property type="entry name" value="main_SPASM_domain-containing"/>
    <property type="match status" value="1"/>
</dbReference>
<dbReference type="PROSITE" id="PS51918">
    <property type="entry name" value="RADICAL_SAM"/>
    <property type="match status" value="1"/>
</dbReference>
<evidence type="ECO:0000256" key="3">
    <source>
        <dbReference type="ARBA" id="ARBA00023004"/>
    </source>
</evidence>
<dbReference type="InterPro" id="IPR050377">
    <property type="entry name" value="Radical_SAM_PqqE_MftC-like"/>
</dbReference>
<evidence type="ECO:0000256" key="2">
    <source>
        <dbReference type="ARBA" id="ARBA00022723"/>
    </source>
</evidence>
<sequence>MCRSISVFFNDYSKTGIMLDNSEKKAYVIKKSHLLSIEYLLRHTDTVGYDIPKSLKSVLSFFKSRNIVINRKTVKLIQFYSKIPLRTVQLEITNRCNLRCKHCYIPSYTDDLEVEDILKIIDESERLGVMNFCITGGEPLLHTDIEKILIYLLQTGMNITIFSNLINLNDNIKRIIVLSDRISFKVSLDGGTPEVHDYIRGKGSFKKTYNNILWLKKMGVPVEVNVVLNSANISEIDALESLSRKLDIRFRYDKFIPFERGDELQLPDEVYIDNMLRIESVDFSKLKQHKKINTSCFYCEAGNSYVYINNEGYVTFCPTLSSNKFSGGNVRSQSLKEIWESSTFFKRIRNIRCKYFEECKLNYICNGGCRSRAESYRGNIDDPDILECKMAFCLTGITPPSFREILE</sequence>
<dbReference type="InterPro" id="IPR058240">
    <property type="entry name" value="rSAM_sf"/>
</dbReference>
<dbReference type="Gene3D" id="3.20.20.70">
    <property type="entry name" value="Aldolase class I"/>
    <property type="match status" value="1"/>
</dbReference>
<reference evidence="7" key="3">
    <citation type="journal article" date="2018" name="BMC Genomics">
        <title>Whole genome sequencing and function prediction of 133 gut anaerobes isolated from chicken caecum in pure cultures.</title>
        <authorList>
            <person name="Medvecky M."/>
            <person name="Cejkova D."/>
            <person name="Polansky O."/>
            <person name="Karasova D."/>
            <person name="Kubasova T."/>
            <person name="Cizek A."/>
            <person name="Rychlik I."/>
        </authorList>
    </citation>
    <scope>NUCLEOTIDE SEQUENCE</scope>
    <source>
        <strain evidence="7">An144</strain>
    </source>
</reference>
<evidence type="ECO:0000256" key="1">
    <source>
        <dbReference type="ARBA" id="ARBA00022691"/>
    </source>
</evidence>
<reference evidence="6" key="4">
    <citation type="submission" date="2023-03" db="EMBL/GenBank/DDBJ databases">
        <authorList>
            <person name="Shen W."/>
            <person name="Cai J."/>
        </authorList>
    </citation>
    <scope>NUCLEOTIDE SEQUENCE</scope>
    <source>
        <strain evidence="6">B245-2</strain>
    </source>
</reference>
<evidence type="ECO:0000313" key="10">
    <source>
        <dbReference type="Proteomes" id="UP000196503"/>
    </source>
</evidence>
<dbReference type="CDD" id="cd01335">
    <property type="entry name" value="Radical_SAM"/>
    <property type="match status" value="1"/>
</dbReference>
<evidence type="ECO:0000259" key="5">
    <source>
        <dbReference type="PROSITE" id="PS51918"/>
    </source>
</evidence>
<evidence type="ECO:0000313" key="7">
    <source>
        <dbReference type="EMBL" id="OUQ10791.1"/>
    </source>
</evidence>
<dbReference type="SUPFAM" id="SSF102114">
    <property type="entry name" value="Radical SAM enzymes"/>
    <property type="match status" value="1"/>
</dbReference>
<dbReference type="AlphaFoldDB" id="A0A1Y4R0Z5"/>
<dbReference type="InterPro" id="IPR007197">
    <property type="entry name" value="rSAM"/>
</dbReference>
<dbReference type="InterPro" id="IPR023885">
    <property type="entry name" value="4Fe4S-binding_SPASM_dom"/>
</dbReference>
<dbReference type="GO" id="GO:0051536">
    <property type="term" value="F:iron-sulfur cluster binding"/>
    <property type="evidence" value="ECO:0007669"/>
    <property type="project" value="UniProtKB-KW"/>
</dbReference>
<comment type="caution">
    <text evidence="7">The sequence shown here is derived from an EMBL/GenBank/DDBJ whole genome shotgun (WGS) entry which is preliminary data.</text>
</comment>
<keyword evidence="1" id="KW-0949">S-adenosyl-L-methionine</keyword>
<dbReference type="EMBL" id="JARQBI010000048">
    <property type="protein sequence ID" value="MDT2797845.1"/>
    <property type="molecule type" value="Genomic_DNA"/>
</dbReference>
<dbReference type="PANTHER" id="PTHR11228">
    <property type="entry name" value="RADICAL SAM DOMAIN PROTEIN"/>
    <property type="match status" value="1"/>
</dbReference>
<name>A0A1Y4R0Z5_9ENTE</name>
<dbReference type="Proteomes" id="UP000196503">
    <property type="component" value="Unassembled WGS sequence"/>
</dbReference>
<dbReference type="Pfam" id="PF04055">
    <property type="entry name" value="Radical_SAM"/>
    <property type="match status" value="1"/>
</dbReference>
<evidence type="ECO:0000313" key="8">
    <source>
        <dbReference type="EMBL" id="OUZ18158.1"/>
    </source>
</evidence>
<dbReference type="SMART" id="SM00729">
    <property type="entry name" value="Elp3"/>
    <property type="match status" value="1"/>
</dbReference>
<keyword evidence="2" id="KW-0479">Metal-binding</keyword>
<dbReference type="NCBIfam" id="TIGR04085">
    <property type="entry name" value="rSAM_more_4Fe4S"/>
    <property type="match status" value="1"/>
</dbReference>
<dbReference type="RefSeq" id="WP_016250708.1">
    <property type="nucleotide sequence ID" value="NZ_CP144495.1"/>
</dbReference>
<gene>
    <name evidence="8" type="ORF">A5869_001640</name>
    <name evidence="7" type="ORF">B5E88_04985</name>
    <name evidence="6" type="ORF">P7H47_11425</name>
</gene>
<reference evidence="8 10" key="2">
    <citation type="submission" date="2017-05" db="EMBL/GenBank/DDBJ databases">
        <title>The Genome Sequence of Enterococcus faecium 2D5_DIV0622.</title>
        <authorList>
            <consortium name="The Broad Institute Genomics Platform"/>
            <consortium name="The Broad Institute Genomic Center for Infectious Diseases"/>
            <person name="Earl A."/>
            <person name="Manson A."/>
            <person name="Schwartman J."/>
            <person name="Gilmore M."/>
            <person name="Abouelleil A."/>
            <person name="Cao P."/>
            <person name="Chapman S."/>
            <person name="Cusick C."/>
            <person name="Shea T."/>
            <person name="Young S."/>
            <person name="Neafsey D."/>
            <person name="Nusbaum C."/>
            <person name="Birren B."/>
        </authorList>
    </citation>
    <scope>NUCLEOTIDE SEQUENCE [LARGE SCALE GENOMIC DNA]</scope>
    <source>
        <strain evidence="8 10">2D5_DIV0622</strain>
    </source>
</reference>
<evidence type="ECO:0000313" key="6">
    <source>
        <dbReference type="EMBL" id="MDT2797845.1"/>
    </source>
</evidence>
<proteinExistence type="predicted"/>
<evidence type="ECO:0000256" key="4">
    <source>
        <dbReference type="ARBA" id="ARBA00023014"/>
    </source>
</evidence>
<feature type="domain" description="Radical SAM core" evidence="5">
    <location>
        <begin position="82"/>
        <end position="290"/>
    </location>
</feature>